<organism evidence="1">
    <name type="scientific">marine sediment metagenome</name>
    <dbReference type="NCBI Taxonomy" id="412755"/>
    <lineage>
        <taxon>unclassified sequences</taxon>
        <taxon>metagenomes</taxon>
        <taxon>ecological metagenomes</taxon>
    </lineage>
</organism>
<feature type="non-terminal residue" evidence="1">
    <location>
        <position position="1"/>
    </location>
</feature>
<reference evidence="1" key="1">
    <citation type="journal article" date="2015" name="Nature">
        <title>Complex archaea that bridge the gap between prokaryotes and eukaryotes.</title>
        <authorList>
            <person name="Spang A."/>
            <person name="Saw J.H."/>
            <person name="Jorgensen S.L."/>
            <person name="Zaremba-Niedzwiedzka K."/>
            <person name="Martijn J."/>
            <person name="Lind A.E."/>
            <person name="van Eijk R."/>
            <person name="Schleper C."/>
            <person name="Guy L."/>
            <person name="Ettema T.J."/>
        </authorList>
    </citation>
    <scope>NUCLEOTIDE SEQUENCE</scope>
</reference>
<protein>
    <submittedName>
        <fullName evidence="1">Uncharacterized protein</fullName>
    </submittedName>
</protein>
<accession>A0A0F8YPM9</accession>
<dbReference type="AlphaFoldDB" id="A0A0F8YPM9"/>
<name>A0A0F8YPM9_9ZZZZ</name>
<proteinExistence type="predicted"/>
<comment type="caution">
    <text evidence="1">The sequence shown here is derived from an EMBL/GenBank/DDBJ whole genome shotgun (WGS) entry which is preliminary data.</text>
</comment>
<evidence type="ECO:0000313" key="1">
    <source>
        <dbReference type="EMBL" id="KKK83353.1"/>
    </source>
</evidence>
<sequence length="26" mass="2901">GSRRMDAAHADTLDSRRILLLLSFEG</sequence>
<gene>
    <name evidence="1" type="ORF">LCGC14_2794220</name>
</gene>
<dbReference type="EMBL" id="LAZR01052260">
    <property type="protein sequence ID" value="KKK83353.1"/>
    <property type="molecule type" value="Genomic_DNA"/>
</dbReference>